<keyword evidence="2" id="KW-1185">Reference proteome</keyword>
<sequence>MAAGKAGMFQEDGVTTECRQQWLPRSLSMVQQVLQQARGRGRLIVVTAKEQKREQIRARASTVTRRGTSAVWEANRGVEANYTLSNPSSTPSDPFPSKQRRAACVLSTIKRNITDSHICSVRYLAKIRARGTWRALADVAGDSGRDATAVDVTRGVAVRHIPPKTSKEARGDCLVEANAIRAGDEGRDDEQWPLAESANCKVARYPDNAHALQNCPSHDLQTVLPSSSLRQRHPDAWIPFPSPAPRSGLRKPFLPTFPKHPYAPFRALVPRDGYPCASHASNLGEGYAKKDDNRRLLLDMPERLSQTSMVGIRRKVRNVDRIGVTTTTTKVDNLDCSRVQVEECKVVLERRIKIMLSVMVVV</sequence>
<name>A0AAW0BUJ8_9AGAR</name>
<proteinExistence type="predicted"/>
<protein>
    <submittedName>
        <fullName evidence="1">Uncharacterized protein</fullName>
    </submittedName>
</protein>
<dbReference type="EMBL" id="JAWWNJ010000025">
    <property type="protein sequence ID" value="KAK7030805.1"/>
    <property type="molecule type" value="Genomic_DNA"/>
</dbReference>
<dbReference type="Proteomes" id="UP001362999">
    <property type="component" value="Unassembled WGS sequence"/>
</dbReference>
<evidence type="ECO:0000313" key="1">
    <source>
        <dbReference type="EMBL" id="KAK7030805.1"/>
    </source>
</evidence>
<dbReference type="AlphaFoldDB" id="A0AAW0BUJ8"/>
<accession>A0AAW0BUJ8</accession>
<gene>
    <name evidence="1" type="ORF">R3P38DRAFT_2775078</name>
</gene>
<reference evidence="1 2" key="1">
    <citation type="journal article" date="2024" name="J Genomics">
        <title>Draft genome sequencing and assembly of Favolaschia claudopus CIRM-BRFM 2984 isolated from oak limbs.</title>
        <authorList>
            <person name="Navarro D."/>
            <person name="Drula E."/>
            <person name="Chaduli D."/>
            <person name="Cazenave R."/>
            <person name="Ahrendt S."/>
            <person name="Wang J."/>
            <person name="Lipzen A."/>
            <person name="Daum C."/>
            <person name="Barry K."/>
            <person name="Grigoriev I.V."/>
            <person name="Favel A."/>
            <person name="Rosso M.N."/>
            <person name="Martin F."/>
        </authorList>
    </citation>
    <scope>NUCLEOTIDE SEQUENCE [LARGE SCALE GENOMIC DNA]</scope>
    <source>
        <strain evidence="1 2">CIRM-BRFM 2984</strain>
    </source>
</reference>
<organism evidence="1 2">
    <name type="scientific">Favolaschia claudopus</name>
    <dbReference type="NCBI Taxonomy" id="2862362"/>
    <lineage>
        <taxon>Eukaryota</taxon>
        <taxon>Fungi</taxon>
        <taxon>Dikarya</taxon>
        <taxon>Basidiomycota</taxon>
        <taxon>Agaricomycotina</taxon>
        <taxon>Agaricomycetes</taxon>
        <taxon>Agaricomycetidae</taxon>
        <taxon>Agaricales</taxon>
        <taxon>Marasmiineae</taxon>
        <taxon>Mycenaceae</taxon>
        <taxon>Favolaschia</taxon>
    </lineage>
</organism>
<comment type="caution">
    <text evidence="1">The sequence shown here is derived from an EMBL/GenBank/DDBJ whole genome shotgun (WGS) entry which is preliminary data.</text>
</comment>
<evidence type="ECO:0000313" key="2">
    <source>
        <dbReference type="Proteomes" id="UP001362999"/>
    </source>
</evidence>